<proteinExistence type="predicted"/>
<organism evidence="1 2">
    <name type="scientific">Vitis vinifera</name>
    <name type="common">Grape</name>
    <dbReference type="NCBI Taxonomy" id="29760"/>
    <lineage>
        <taxon>Eukaryota</taxon>
        <taxon>Viridiplantae</taxon>
        <taxon>Streptophyta</taxon>
        <taxon>Embryophyta</taxon>
        <taxon>Tracheophyta</taxon>
        <taxon>Spermatophyta</taxon>
        <taxon>Magnoliopsida</taxon>
        <taxon>eudicotyledons</taxon>
        <taxon>Gunneridae</taxon>
        <taxon>Pentapetalae</taxon>
        <taxon>rosids</taxon>
        <taxon>Vitales</taxon>
        <taxon>Vitaceae</taxon>
        <taxon>Viteae</taxon>
        <taxon>Vitis</taxon>
    </lineage>
</organism>
<sequence length="98" mass="11277">MFFSLPCPTGINSSTRVSSHRWSFSDCSFYQYAKIKGFIPNNDGNVDVRSHLNRKERSEETDFKKEDLLKAGVIESLYILLSKFWDHELACMASMCTV</sequence>
<accession>A0A438IXR9</accession>
<reference evidence="1 2" key="1">
    <citation type="journal article" date="2018" name="PLoS Genet.">
        <title>Population sequencing reveals clonal diversity and ancestral inbreeding in the grapevine cultivar Chardonnay.</title>
        <authorList>
            <person name="Roach M.J."/>
            <person name="Johnson D.L."/>
            <person name="Bohlmann J."/>
            <person name="van Vuuren H.J."/>
            <person name="Jones S.J."/>
            <person name="Pretorius I.S."/>
            <person name="Schmidt S.A."/>
            <person name="Borneman A.R."/>
        </authorList>
    </citation>
    <scope>NUCLEOTIDE SEQUENCE [LARGE SCALE GENOMIC DNA]</scope>
    <source>
        <strain evidence="2">cv. Chardonnay</strain>
        <tissue evidence="1">Leaf</tissue>
    </source>
</reference>
<evidence type="ECO:0000313" key="2">
    <source>
        <dbReference type="Proteomes" id="UP000288805"/>
    </source>
</evidence>
<comment type="caution">
    <text evidence="1">The sequence shown here is derived from an EMBL/GenBank/DDBJ whole genome shotgun (WGS) entry which is preliminary data.</text>
</comment>
<dbReference type="EMBL" id="QGNW01000075">
    <property type="protein sequence ID" value="RVX01502.1"/>
    <property type="molecule type" value="Genomic_DNA"/>
</dbReference>
<evidence type="ECO:0000313" key="1">
    <source>
        <dbReference type="EMBL" id="RVX01502.1"/>
    </source>
</evidence>
<protein>
    <submittedName>
        <fullName evidence="1">Uncharacterized protein</fullName>
    </submittedName>
</protein>
<dbReference type="AlphaFoldDB" id="A0A438IXR9"/>
<gene>
    <name evidence="1" type="ORF">CK203_017534</name>
</gene>
<dbReference type="Proteomes" id="UP000288805">
    <property type="component" value="Unassembled WGS sequence"/>
</dbReference>
<name>A0A438IXR9_VITVI</name>